<reference evidence="1 2" key="1">
    <citation type="submission" date="2019-03" db="EMBL/GenBank/DDBJ databases">
        <title>Genomic Encyclopedia of Type Strains, Phase III (KMG-III): the genomes of soil and plant-associated and newly described type strains.</title>
        <authorList>
            <person name="Whitman W."/>
        </authorList>
    </citation>
    <scope>NUCLEOTIDE SEQUENCE [LARGE SCALE GENOMIC DNA]</scope>
    <source>
        <strain evidence="1 2">VKM Ac-2527</strain>
    </source>
</reference>
<protein>
    <submittedName>
        <fullName evidence="1">Uncharacterized protein</fullName>
    </submittedName>
</protein>
<evidence type="ECO:0000313" key="1">
    <source>
        <dbReference type="EMBL" id="TDO30655.1"/>
    </source>
</evidence>
<sequence>MPFLSRPTSEPAGCRTPSWARYFALAQWLTALPLSSVFSIRVQHAHSFRRFTMTGQRCLAVEGVRDGAARVQDRVALMRLAATADLRRTEPVQLWEPLVGR</sequence>
<proteinExistence type="predicted"/>
<evidence type="ECO:0000313" key="2">
    <source>
        <dbReference type="Proteomes" id="UP000295388"/>
    </source>
</evidence>
<organism evidence="1 2">
    <name type="scientific">Kribbella caucasensis</name>
    <dbReference type="NCBI Taxonomy" id="2512215"/>
    <lineage>
        <taxon>Bacteria</taxon>
        <taxon>Bacillati</taxon>
        <taxon>Actinomycetota</taxon>
        <taxon>Actinomycetes</taxon>
        <taxon>Propionibacteriales</taxon>
        <taxon>Kribbellaceae</taxon>
        <taxon>Kribbella</taxon>
    </lineage>
</organism>
<gene>
    <name evidence="1" type="ORF">EV643_13637</name>
</gene>
<keyword evidence="2" id="KW-1185">Reference proteome</keyword>
<dbReference type="Proteomes" id="UP000295388">
    <property type="component" value="Unassembled WGS sequence"/>
</dbReference>
<comment type="caution">
    <text evidence="1">The sequence shown here is derived from an EMBL/GenBank/DDBJ whole genome shotgun (WGS) entry which is preliminary data.</text>
</comment>
<name>A0A4R6J8G9_9ACTN</name>
<accession>A0A4R6J8G9</accession>
<dbReference type="AlphaFoldDB" id="A0A4R6J8G9"/>
<dbReference type="EMBL" id="SNWQ01000036">
    <property type="protein sequence ID" value="TDO30655.1"/>
    <property type="molecule type" value="Genomic_DNA"/>
</dbReference>